<proteinExistence type="predicted"/>
<dbReference type="InterPro" id="IPR052924">
    <property type="entry name" value="OsmC/Ohr_hydroprdx_reductase"/>
</dbReference>
<dbReference type="InterPro" id="IPR003718">
    <property type="entry name" value="OsmC/Ohr_fam"/>
</dbReference>
<organism evidence="1 2">
    <name type="scientific">Allosphingosinicella deserti</name>
    <dbReference type="NCBI Taxonomy" id="2116704"/>
    <lineage>
        <taxon>Bacteria</taxon>
        <taxon>Pseudomonadati</taxon>
        <taxon>Pseudomonadota</taxon>
        <taxon>Alphaproteobacteria</taxon>
        <taxon>Sphingomonadales</taxon>
        <taxon>Sphingomonadaceae</taxon>
        <taxon>Allosphingosinicella</taxon>
    </lineage>
</organism>
<sequence length="187" mass="20716">MTETIFESRVNGLDLSALEDMVGAVRQDPARAIVRFKVKTRWTGQTRSETIVEGYELGGTQIDRRFKVVADEPAELMGQNSAPNPQELLMTALNACMMVGYVANAALRGIELDTLEIDTEGQLDLRGFLGLDEAIPPGYRQLDYTVRIGGPGTAEQFQDIHHAVMKTSPNFFNLNQPICMKGRLEIV</sequence>
<dbReference type="EMBL" id="PXYI01000001">
    <property type="protein sequence ID" value="PSJ42941.1"/>
    <property type="molecule type" value="Genomic_DNA"/>
</dbReference>
<dbReference type="OrthoDB" id="9811389at2"/>
<dbReference type="AlphaFoldDB" id="A0A2P7QY97"/>
<evidence type="ECO:0000313" key="1">
    <source>
        <dbReference type="EMBL" id="PSJ42941.1"/>
    </source>
</evidence>
<dbReference type="Pfam" id="PF02566">
    <property type="entry name" value="OsmC"/>
    <property type="match status" value="1"/>
</dbReference>
<dbReference type="SUPFAM" id="SSF82784">
    <property type="entry name" value="OsmC-like"/>
    <property type="match status" value="1"/>
</dbReference>
<evidence type="ECO:0000313" key="2">
    <source>
        <dbReference type="Proteomes" id="UP000241167"/>
    </source>
</evidence>
<name>A0A2P7QY97_9SPHN</name>
<dbReference type="PANTHER" id="PTHR35368:SF1">
    <property type="entry name" value="HYDROPEROXIDE REDUCTASE"/>
    <property type="match status" value="1"/>
</dbReference>
<dbReference type="InterPro" id="IPR015946">
    <property type="entry name" value="KH_dom-like_a/b"/>
</dbReference>
<gene>
    <name evidence="1" type="ORF">C7I55_00535</name>
</gene>
<reference evidence="1 2" key="1">
    <citation type="submission" date="2018-03" db="EMBL/GenBank/DDBJ databases">
        <title>The draft genome of Sphingosinicella sp. GL-C-18.</title>
        <authorList>
            <person name="Liu L."/>
            <person name="Li L."/>
            <person name="Liang L."/>
            <person name="Zhang X."/>
            <person name="Wang T."/>
        </authorList>
    </citation>
    <scope>NUCLEOTIDE SEQUENCE [LARGE SCALE GENOMIC DNA]</scope>
    <source>
        <strain evidence="1 2">GL-C-18</strain>
    </source>
</reference>
<dbReference type="Gene3D" id="3.30.300.20">
    <property type="match status" value="1"/>
</dbReference>
<dbReference type="Proteomes" id="UP000241167">
    <property type="component" value="Unassembled WGS sequence"/>
</dbReference>
<dbReference type="InterPro" id="IPR036102">
    <property type="entry name" value="OsmC/Ohrsf"/>
</dbReference>
<accession>A0A2P7QY97</accession>
<keyword evidence="2" id="KW-1185">Reference proteome</keyword>
<dbReference type="RefSeq" id="WP_106510957.1">
    <property type="nucleotide sequence ID" value="NZ_PXYI01000001.1"/>
</dbReference>
<comment type="caution">
    <text evidence="1">The sequence shown here is derived from an EMBL/GenBank/DDBJ whole genome shotgun (WGS) entry which is preliminary data.</text>
</comment>
<protein>
    <submittedName>
        <fullName evidence="1">Osmotically inducible protein C</fullName>
    </submittedName>
</protein>
<dbReference type="PANTHER" id="PTHR35368">
    <property type="entry name" value="HYDROPEROXIDE REDUCTASE"/>
    <property type="match status" value="1"/>
</dbReference>